<organism evidence="4 5">
    <name type="scientific">Metaplanococcus flavidus</name>
    <dbReference type="NCBI Taxonomy" id="569883"/>
    <lineage>
        <taxon>Bacteria</taxon>
        <taxon>Bacillati</taxon>
        <taxon>Bacillota</taxon>
        <taxon>Bacilli</taxon>
        <taxon>Bacillales</taxon>
        <taxon>Caryophanaceae</taxon>
        <taxon>Metaplanococcus</taxon>
    </lineage>
</organism>
<dbReference type="SUPFAM" id="SSF51905">
    <property type="entry name" value="FAD/NAD(P)-binding domain"/>
    <property type="match status" value="1"/>
</dbReference>
<dbReference type="Pfam" id="PF13510">
    <property type="entry name" value="Fer2_4"/>
    <property type="match status" value="1"/>
</dbReference>
<dbReference type="Pfam" id="PF07992">
    <property type="entry name" value="Pyr_redox_2"/>
    <property type="match status" value="1"/>
</dbReference>
<dbReference type="Gene3D" id="3.50.50.60">
    <property type="entry name" value="FAD/NAD(P)-binding domain"/>
    <property type="match status" value="3"/>
</dbReference>
<evidence type="ECO:0000313" key="5">
    <source>
        <dbReference type="Proteomes" id="UP001597109"/>
    </source>
</evidence>
<dbReference type="PRINTS" id="PR00368">
    <property type="entry name" value="FADPNR"/>
</dbReference>
<dbReference type="PRINTS" id="PR00469">
    <property type="entry name" value="PNDRDTASEII"/>
</dbReference>
<reference evidence="5" key="1">
    <citation type="journal article" date="2019" name="Int. J. Syst. Evol. Microbiol.">
        <title>The Global Catalogue of Microorganisms (GCM) 10K type strain sequencing project: providing services to taxonomists for standard genome sequencing and annotation.</title>
        <authorList>
            <consortium name="The Broad Institute Genomics Platform"/>
            <consortium name="The Broad Institute Genome Sequencing Center for Infectious Disease"/>
            <person name="Wu L."/>
            <person name="Ma J."/>
        </authorList>
    </citation>
    <scope>NUCLEOTIDE SEQUENCE [LARGE SCALE GENOMIC DNA]</scope>
    <source>
        <strain evidence="5">CCUG 56756</strain>
    </source>
</reference>
<dbReference type="PANTHER" id="PTHR42949:SF3">
    <property type="entry name" value="ANAEROBIC GLYCEROL-3-PHOSPHATE DEHYDROGENASE SUBUNIT B"/>
    <property type="match status" value="1"/>
</dbReference>
<dbReference type="CDD" id="cd19946">
    <property type="entry name" value="GlpA-like_Fer2_BFD-like"/>
    <property type="match status" value="1"/>
</dbReference>
<evidence type="ECO:0000256" key="1">
    <source>
        <dbReference type="ARBA" id="ARBA00023002"/>
    </source>
</evidence>
<sequence>MIHINIDGEKHQVPAGWSVATAVSHVKGIENYRLTEQNHRRAPMCHMGVCYECSLHVSGQGNVRGCMVQATEGMEIRTLHAEALDWKESEREILSENDHIYDVAIIGAGPAGMGAADELAKSEKDVLLIDEQLRAGGQIYKQPFAGRQPPHQLILTVDQLVTIDRLFGHAVWSIQSYTASDQITADPKSRAFFRVFLENHSPIRAKKILLATGAYDRIHPVRGWTLPGVMSAGGIQVQLKTQNYAAGQSVVLTGSHPFILIVGKLLCESGVEVKGIAIAQSLKTLLKMSKHAGTMRHHRAKLNELKNAIQILRKNQVPIWFNAMPTEIAGEEKVRAVTIKQSKAAVPLIRTIPCEVVGMCYGFTPVLDLAKQAGCHIERTAHGTRKVVINEQNETSIQGIFAAGELIRVGGAERSEAEGRLVGRNLGGTDQGIEKQSLKKAMEKWNRFAEVLAEVELEAWRLTDFQTFEENLVLCKCENVTVQDIHNTLMQPSPPTDLNSIKLQTRCGMGLCQGKYCEESLYRVACGTLSEPPLTDTFNGQSPAKAIAIRNL</sequence>
<dbReference type="InterPro" id="IPR007419">
    <property type="entry name" value="BFD-like_2Fe2S-bd_dom"/>
</dbReference>
<accession>A0ABW3LAV6</accession>
<keyword evidence="5" id="KW-1185">Reference proteome</keyword>
<dbReference type="InterPro" id="IPR036010">
    <property type="entry name" value="2Fe-2S_ferredoxin-like_sf"/>
</dbReference>
<evidence type="ECO:0000313" key="4">
    <source>
        <dbReference type="EMBL" id="MFD1031710.1"/>
    </source>
</evidence>
<dbReference type="InterPro" id="IPR051691">
    <property type="entry name" value="Metab_Enz_Cyan_OpOx_G3PDH"/>
</dbReference>
<feature type="domain" description="FAD/NAD(P)-binding" evidence="3">
    <location>
        <begin position="101"/>
        <end position="407"/>
    </location>
</feature>
<feature type="domain" description="BFD-like [2Fe-2S]-binding" evidence="2">
    <location>
        <begin position="474"/>
        <end position="520"/>
    </location>
</feature>
<dbReference type="Pfam" id="PF04324">
    <property type="entry name" value="Fer2_BFD"/>
    <property type="match status" value="1"/>
</dbReference>
<name>A0ABW3LAV6_9BACL</name>
<dbReference type="PANTHER" id="PTHR42949">
    <property type="entry name" value="ANAEROBIC GLYCEROL-3-PHOSPHATE DEHYDROGENASE SUBUNIT B"/>
    <property type="match status" value="1"/>
</dbReference>
<evidence type="ECO:0000259" key="3">
    <source>
        <dbReference type="Pfam" id="PF07992"/>
    </source>
</evidence>
<dbReference type="InterPro" id="IPR017224">
    <property type="entry name" value="Opine_Oxase_asu/HCN_bsu"/>
</dbReference>
<gene>
    <name evidence="4" type="ORF">ACFQ1X_09745</name>
</gene>
<protein>
    <submittedName>
        <fullName evidence="4">FAD-dependent oxidoreductase</fullName>
    </submittedName>
</protein>
<dbReference type="Gene3D" id="1.10.10.1100">
    <property type="entry name" value="BFD-like [2Fe-2S]-binding domain"/>
    <property type="match status" value="1"/>
</dbReference>
<dbReference type="InterPro" id="IPR023753">
    <property type="entry name" value="FAD/NAD-binding_dom"/>
</dbReference>
<dbReference type="SUPFAM" id="SSF54292">
    <property type="entry name" value="2Fe-2S ferredoxin-like"/>
    <property type="match status" value="1"/>
</dbReference>
<dbReference type="PIRSF" id="PIRSF037495">
    <property type="entry name" value="Opine_OX_OoxA/HcnB"/>
    <property type="match status" value="1"/>
</dbReference>
<dbReference type="EMBL" id="JBHTKI010000012">
    <property type="protein sequence ID" value="MFD1031710.1"/>
    <property type="molecule type" value="Genomic_DNA"/>
</dbReference>
<dbReference type="InterPro" id="IPR042204">
    <property type="entry name" value="2Fe-2S-bd_N"/>
</dbReference>
<keyword evidence="1" id="KW-0560">Oxidoreductase</keyword>
<comment type="caution">
    <text evidence="4">The sequence shown here is derived from an EMBL/GenBank/DDBJ whole genome shotgun (WGS) entry which is preliminary data.</text>
</comment>
<evidence type="ECO:0000259" key="2">
    <source>
        <dbReference type="Pfam" id="PF04324"/>
    </source>
</evidence>
<dbReference type="InterPro" id="IPR041854">
    <property type="entry name" value="BFD-like_2Fe2S-bd_dom_sf"/>
</dbReference>
<dbReference type="InterPro" id="IPR036188">
    <property type="entry name" value="FAD/NAD-bd_sf"/>
</dbReference>
<dbReference type="Gene3D" id="3.10.20.440">
    <property type="entry name" value="2Fe-2S iron-sulphur cluster binding domain, sarcosine oxidase, alpha subunit, N-terminal domain"/>
    <property type="match status" value="1"/>
</dbReference>
<dbReference type="Proteomes" id="UP001597109">
    <property type="component" value="Unassembled WGS sequence"/>
</dbReference>
<dbReference type="RefSeq" id="WP_144839795.1">
    <property type="nucleotide sequence ID" value="NZ_JBHTKI010000012.1"/>
</dbReference>
<proteinExistence type="predicted"/>